<dbReference type="PANTHER" id="PTHR40274:SF3">
    <property type="entry name" value="VIRGINIAMYCIN B LYASE"/>
    <property type="match status" value="1"/>
</dbReference>
<protein>
    <recommendedName>
        <fullName evidence="2">Virginiamycin B lyase</fullName>
    </recommendedName>
</protein>
<proteinExistence type="predicted"/>
<dbReference type="PANTHER" id="PTHR40274">
    <property type="entry name" value="VIRGINIAMYCIN B LYASE"/>
    <property type="match status" value="1"/>
</dbReference>
<dbReference type="InterPro" id="IPR015943">
    <property type="entry name" value="WD40/YVTN_repeat-like_dom_sf"/>
</dbReference>
<dbReference type="Gene3D" id="2.130.10.10">
    <property type="entry name" value="YVTN repeat-like/Quinoprotein amine dehydrogenase"/>
    <property type="match status" value="1"/>
</dbReference>
<organism evidence="1">
    <name type="scientific">marine metagenome</name>
    <dbReference type="NCBI Taxonomy" id="408172"/>
    <lineage>
        <taxon>unclassified sequences</taxon>
        <taxon>metagenomes</taxon>
        <taxon>ecological metagenomes</taxon>
    </lineage>
</organism>
<feature type="non-terminal residue" evidence="1">
    <location>
        <position position="272"/>
    </location>
</feature>
<dbReference type="SUPFAM" id="SSF63829">
    <property type="entry name" value="Calcium-dependent phosphotriesterase"/>
    <property type="match status" value="1"/>
</dbReference>
<accession>A0A382T6V6</accession>
<name>A0A382T6V6_9ZZZZ</name>
<dbReference type="EMBL" id="UINC01134140">
    <property type="protein sequence ID" value="SVD17485.1"/>
    <property type="molecule type" value="Genomic_DNA"/>
</dbReference>
<evidence type="ECO:0008006" key="2">
    <source>
        <dbReference type="Google" id="ProtNLM"/>
    </source>
</evidence>
<dbReference type="InterPro" id="IPR051344">
    <property type="entry name" value="Vgb"/>
</dbReference>
<reference evidence="1" key="1">
    <citation type="submission" date="2018-05" db="EMBL/GenBank/DDBJ databases">
        <authorList>
            <person name="Lanie J.A."/>
            <person name="Ng W.-L."/>
            <person name="Kazmierczak K.M."/>
            <person name="Andrzejewski T.M."/>
            <person name="Davidsen T.M."/>
            <person name="Wayne K.J."/>
            <person name="Tettelin H."/>
            <person name="Glass J.I."/>
            <person name="Rusch D."/>
            <person name="Podicherti R."/>
            <person name="Tsui H.-C.T."/>
            <person name="Winkler M.E."/>
        </authorList>
    </citation>
    <scope>NUCLEOTIDE SEQUENCE</scope>
</reference>
<sequence length="272" mass="30645">MKRRTKGIMFFAFIAGIMLASGITIAIPSTFFENTDTTEVSKIITSTGTGTPLDNIPLEQQDELCGTGEAVSNSFVTEYKIPTVCSQPLAITTDPSGMVWFVQTNSGNLAKFDPVKEEFTEFDNPIWDTIFENISEQMGEKIPARSMMWGMDYSPDDSIWYTDGDNGALWRFSITDESYDILPFPGSMGSERMFPQKLSVDGSRIIVNDFLGSKLSFFDFANVQEDNEIRTFGIPSPIENSYTADFTIDSEDNFWYTTWIPRETGILVKFDY</sequence>
<evidence type="ECO:0000313" key="1">
    <source>
        <dbReference type="EMBL" id="SVD17485.1"/>
    </source>
</evidence>
<gene>
    <name evidence="1" type="ORF">METZ01_LOCUS370339</name>
</gene>
<dbReference type="AlphaFoldDB" id="A0A382T6V6"/>